<comment type="caution">
    <text evidence="1">The sequence shown here is derived from an EMBL/GenBank/DDBJ whole genome shotgun (WGS) entry which is preliminary data.</text>
</comment>
<proteinExistence type="predicted"/>
<dbReference type="AlphaFoldDB" id="A0A699VTC2"/>
<organism evidence="1">
    <name type="scientific">Tanacetum cinerariifolium</name>
    <name type="common">Dalmatian daisy</name>
    <name type="synonym">Chrysanthemum cinerariifolium</name>
    <dbReference type="NCBI Taxonomy" id="118510"/>
    <lineage>
        <taxon>Eukaryota</taxon>
        <taxon>Viridiplantae</taxon>
        <taxon>Streptophyta</taxon>
        <taxon>Embryophyta</taxon>
        <taxon>Tracheophyta</taxon>
        <taxon>Spermatophyta</taxon>
        <taxon>Magnoliopsida</taxon>
        <taxon>eudicotyledons</taxon>
        <taxon>Gunneridae</taxon>
        <taxon>Pentapetalae</taxon>
        <taxon>asterids</taxon>
        <taxon>campanulids</taxon>
        <taxon>Asterales</taxon>
        <taxon>Asteraceae</taxon>
        <taxon>Asteroideae</taxon>
        <taxon>Anthemideae</taxon>
        <taxon>Anthemidinae</taxon>
        <taxon>Tanacetum</taxon>
    </lineage>
</organism>
<feature type="non-terminal residue" evidence="1">
    <location>
        <position position="1"/>
    </location>
</feature>
<protein>
    <submittedName>
        <fullName evidence="1">Uncharacterized protein</fullName>
    </submittedName>
</protein>
<sequence>FDGSNLTVRQLAAVVGHRHKTWVMANITDEVADIVAPIGWCGVILQRSEVLHIQRVRRQRLVLVGAMAAVALLLQDGQHVDLVAHRLGKVAGREGIGAISIRAS</sequence>
<reference evidence="1" key="1">
    <citation type="journal article" date="2019" name="Sci. Rep.">
        <title>Draft genome of Tanacetum cinerariifolium, the natural source of mosquito coil.</title>
        <authorList>
            <person name="Yamashiro T."/>
            <person name="Shiraishi A."/>
            <person name="Satake H."/>
            <person name="Nakayama K."/>
        </authorList>
    </citation>
    <scope>NUCLEOTIDE SEQUENCE</scope>
</reference>
<gene>
    <name evidence="1" type="ORF">Tci_909582</name>
</gene>
<dbReference type="EMBL" id="BKCJ011488210">
    <property type="protein sequence ID" value="GFD37613.1"/>
    <property type="molecule type" value="Genomic_DNA"/>
</dbReference>
<name>A0A699VTC2_TANCI</name>
<accession>A0A699VTC2</accession>
<evidence type="ECO:0000313" key="1">
    <source>
        <dbReference type="EMBL" id="GFD37613.1"/>
    </source>
</evidence>